<evidence type="ECO:0000256" key="2">
    <source>
        <dbReference type="ARBA" id="ARBA00022630"/>
    </source>
</evidence>
<evidence type="ECO:0000256" key="3">
    <source>
        <dbReference type="ARBA" id="ARBA00022827"/>
    </source>
</evidence>
<organism evidence="6 7">
    <name type="scientific">Penicillium brevicompactum</name>
    <dbReference type="NCBI Taxonomy" id="5074"/>
    <lineage>
        <taxon>Eukaryota</taxon>
        <taxon>Fungi</taxon>
        <taxon>Dikarya</taxon>
        <taxon>Ascomycota</taxon>
        <taxon>Pezizomycotina</taxon>
        <taxon>Eurotiomycetes</taxon>
        <taxon>Eurotiomycetidae</taxon>
        <taxon>Eurotiales</taxon>
        <taxon>Aspergillaceae</taxon>
        <taxon>Penicillium</taxon>
    </lineage>
</organism>
<proteinExistence type="inferred from homology"/>
<feature type="domain" description="FAD-binding PCMH-type" evidence="5">
    <location>
        <begin position="68"/>
        <end position="247"/>
    </location>
</feature>
<dbReference type="Gene3D" id="3.40.462.20">
    <property type="match status" value="1"/>
</dbReference>
<accession>A0A9W9V5W4</accession>
<dbReference type="GO" id="GO:0071949">
    <property type="term" value="F:FAD binding"/>
    <property type="evidence" value="ECO:0007669"/>
    <property type="project" value="InterPro"/>
</dbReference>
<dbReference type="InterPro" id="IPR016166">
    <property type="entry name" value="FAD-bd_PCMH"/>
</dbReference>
<dbReference type="InterPro" id="IPR012951">
    <property type="entry name" value="BBE"/>
</dbReference>
<dbReference type="Pfam" id="PF08031">
    <property type="entry name" value="BBE"/>
    <property type="match status" value="1"/>
</dbReference>
<dbReference type="Proteomes" id="UP001148299">
    <property type="component" value="Unassembled WGS sequence"/>
</dbReference>
<dbReference type="PROSITE" id="PS51387">
    <property type="entry name" value="FAD_PCMH"/>
    <property type="match status" value="1"/>
</dbReference>
<dbReference type="InterPro" id="IPR050416">
    <property type="entry name" value="FAD-linked_Oxidoreductase"/>
</dbReference>
<evidence type="ECO:0000256" key="1">
    <source>
        <dbReference type="ARBA" id="ARBA00005466"/>
    </source>
</evidence>
<reference evidence="6" key="2">
    <citation type="journal article" date="2023" name="IMA Fungus">
        <title>Comparative genomic study of the Penicillium genus elucidates a diverse pangenome and 15 lateral gene transfer events.</title>
        <authorList>
            <person name="Petersen C."/>
            <person name="Sorensen T."/>
            <person name="Nielsen M.R."/>
            <person name="Sondergaard T.E."/>
            <person name="Sorensen J.L."/>
            <person name="Fitzpatrick D.A."/>
            <person name="Frisvad J.C."/>
            <person name="Nielsen K.L."/>
        </authorList>
    </citation>
    <scope>NUCLEOTIDE SEQUENCE</scope>
    <source>
        <strain evidence="6">IBT 35675</strain>
    </source>
</reference>
<evidence type="ECO:0000259" key="5">
    <source>
        <dbReference type="PROSITE" id="PS51387"/>
    </source>
</evidence>
<keyword evidence="4" id="KW-0560">Oxidoreductase</keyword>
<dbReference type="PANTHER" id="PTHR42973:SF7">
    <property type="entry name" value="FAD-BINDING PCMH-TYPE DOMAIN-CONTAINING PROTEIN"/>
    <property type="match status" value="1"/>
</dbReference>
<dbReference type="InterPro" id="IPR006094">
    <property type="entry name" value="Oxid_FAD_bind_N"/>
</dbReference>
<dbReference type="SUPFAM" id="SSF56176">
    <property type="entry name" value="FAD-binding/transporter-associated domain-like"/>
    <property type="match status" value="1"/>
</dbReference>
<dbReference type="Pfam" id="PF01565">
    <property type="entry name" value="FAD_binding_4"/>
    <property type="match status" value="1"/>
</dbReference>
<gene>
    <name evidence="6" type="ORF">N7541_001377</name>
</gene>
<comment type="similarity">
    <text evidence="1">Belongs to the oxygen-dependent FAD-linked oxidoreductase family.</text>
</comment>
<evidence type="ECO:0000313" key="6">
    <source>
        <dbReference type="EMBL" id="KAJ5367436.1"/>
    </source>
</evidence>
<evidence type="ECO:0000313" key="7">
    <source>
        <dbReference type="Proteomes" id="UP001148299"/>
    </source>
</evidence>
<keyword evidence="7" id="KW-1185">Reference proteome</keyword>
<keyword evidence="3" id="KW-0274">FAD</keyword>
<protein>
    <submittedName>
        <fullName evidence="6">6-hydroxy-d-nicotine oxidase</fullName>
    </submittedName>
</protein>
<name>A0A9W9V5W4_PENBR</name>
<dbReference type="InterPro" id="IPR016169">
    <property type="entry name" value="FAD-bd_PCMH_sub2"/>
</dbReference>
<dbReference type="AlphaFoldDB" id="A0A9W9V5W4"/>
<reference evidence="6" key="1">
    <citation type="submission" date="2022-12" db="EMBL/GenBank/DDBJ databases">
        <authorList>
            <person name="Petersen C."/>
        </authorList>
    </citation>
    <scope>NUCLEOTIDE SEQUENCE</scope>
    <source>
        <strain evidence="6">IBT 35675</strain>
    </source>
</reference>
<dbReference type="InterPro" id="IPR036318">
    <property type="entry name" value="FAD-bd_PCMH-like_sf"/>
</dbReference>
<keyword evidence="2" id="KW-0285">Flavoprotein</keyword>
<sequence length="480" mass="52491">MSVFPQVIGNEFRMRNPPAASRDIVAADAPALSELYEDPASKSGENLLFYTRSTPSFAGVREFWNQHNDNVELLAVLRPRSESAVQAAVRFLSQHNITFSVRSGGRGAYHQGRADSGGVVIDMRAMDGVSYNAPITSDIPYVVAMVGGGITVGPLGRSLHSRNLITPTGWSSEIGFVGWLSGGGYGFLSTRWGLGVDNLVGARLVTSSGEIIDTDDEPNTDLLWALRGAGNGTLGVLTELRVKAFLAPRFLCGVVAFPLSTATDVIHNFREILKAENLPDAVAGESIVMYPPGLQPLFAFLFVWAIDQLGPLSKRKNVPLHEFHEWIATTAPAGNRYHMRTRNTRSAYLNEATAEILVRNPPPNHLSVVVIHNARGKAVDFHPDASFPVREEHTTYCIVGAAPAEADEKEMQQAVDWADRVWKELEETGLVMDQVYGNFENPTHLDVGECYGAESASRLRGIKKHFDPSNVFYKGYPNLG</sequence>
<dbReference type="GO" id="GO:0016491">
    <property type="term" value="F:oxidoreductase activity"/>
    <property type="evidence" value="ECO:0007669"/>
    <property type="project" value="UniProtKB-KW"/>
</dbReference>
<dbReference type="PANTHER" id="PTHR42973">
    <property type="entry name" value="BINDING OXIDOREDUCTASE, PUTATIVE (AFU_ORTHOLOGUE AFUA_1G17690)-RELATED"/>
    <property type="match status" value="1"/>
</dbReference>
<dbReference type="Gene3D" id="3.30.43.10">
    <property type="entry name" value="Uridine Diphospho-n-acetylenolpyruvylglucosamine Reductase, domain 2"/>
    <property type="match status" value="1"/>
</dbReference>
<dbReference type="Gene3D" id="3.30.465.10">
    <property type="match status" value="1"/>
</dbReference>
<dbReference type="InterPro" id="IPR016167">
    <property type="entry name" value="FAD-bd_PCMH_sub1"/>
</dbReference>
<evidence type="ECO:0000256" key="4">
    <source>
        <dbReference type="ARBA" id="ARBA00023002"/>
    </source>
</evidence>
<comment type="caution">
    <text evidence="6">The sequence shown here is derived from an EMBL/GenBank/DDBJ whole genome shotgun (WGS) entry which is preliminary data.</text>
</comment>
<dbReference type="EMBL" id="JAPZBR010000001">
    <property type="protein sequence ID" value="KAJ5367436.1"/>
    <property type="molecule type" value="Genomic_DNA"/>
</dbReference>